<dbReference type="AlphaFoldDB" id="A0A6A6VT09"/>
<dbReference type="RefSeq" id="XP_033595345.1">
    <property type="nucleotide sequence ID" value="XM_033740015.1"/>
</dbReference>
<dbReference type="GeneID" id="54481069"/>
<feature type="region of interest" description="Disordered" evidence="1">
    <location>
        <begin position="187"/>
        <end position="223"/>
    </location>
</feature>
<proteinExistence type="predicted"/>
<evidence type="ECO:0000259" key="2">
    <source>
        <dbReference type="Pfam" id="PF23305"/>
    </source>
</evidence>
<feature type="region of interest" description="Disordered" evidence="1">
    <location>
        <begin position="507"/>
        <end position="599"/>
    </location>
</feature>
<feature type="domain" description="DUF7082" evidence="2">
    <location>
        <begin position="348"/>
        <end position="501"/>
    </location>
</feature>
<dbReference type="EMBL" id="ML996591">
    <property type="protein sequence ID" value="KAF2752894.1"/>
    <property type="molecule type" value="Genomic_DNA"/>
</dbReference>
<reference evidence="3" key="1">
    <citation type="journal article" date="2020" name="Stud. Mycol.">
        <title>101 Dothideomycetes genomes: a test case for predicting lifestyles and emergence of pathogens.</title>
        <authorList>
            <person name="Haridas S."/>
            <person name="Albert R."/>
            <person name="Binder M."/>
            <person name="Bloem J."/>
            <person name="Labutti K."/>
            <person name="Salamov A."/>
            <person name="Andreopoulos B."/>
            <person name="Baker S."/>
            <person name="Barry K."/>
            <person name="Bills G."/>
            <person name="Bluhm B."/>
            <person name="Cannon C."/>
            <person name="Castanera R."/>
            <person name="Culley D."/>
            <person name="Daum C."/>
            <person name="Ezra D."/>
            <person name="Gonzalez J."/>
            <person name="Henrissat B."/>
            <person name="Kuo A."/>
            <person name="Liang C."/>
            <person name="Lipzen A."/>
            <person name="Lutzoni F."/>
            <person name="Magnuson J."/>
            <person name="Mondo S."/>
            <person name="Nolan M."/>
            <person name="Ohm R."/>
            <person name="Pangilinan J."/>
            <person name="Park H.-J."/>
            <person name="Ramirez L."/>
            <person name="Alfaro M."/>
            <person name="Sun H."/>
            <person name="Tritt A."/>
            <person name="Yoshinaga Y."/>
            <person name="Zwiers L.-H."/>
            <person name="Turgeon B."/>
            <person name="Goodwin S."/>
            <person name="Spatafora J."/>
            <person name="Crous P."/>
            <person name="Grigoriev I."/>
        </authorList>
    </citation>
    <scope>NUCLEOTIDE SEQUENCE</scope>
    <source>
        <strain evidence="3">CBS 121739</strain>
    </source>
</reference>
<dbReference type="GO" id="GO:0005634">
    <property type="term" value="C:nucleus"/>
    <property type="evidence" value="ECO:0007669"/>
    <property type="project" value="TreeGrafter"/>
</dbReference>
<dbReference type="Proteomes" id="UP000799437">
    <property type="component" value="Unassembled WGS sequence"/>
</dbReference>
<feature type="region of interest" description="Disordered" evidence="1">
    <location>
        <begin position="622"/>
        <end position="663"/>
    </location>
</feature>
<sequence length="663" mass="73258">MSGYGKGQEGNLVYGYGATRSEPDQSYAVFATPQFSSPYSDAPTRASHEPLLGSQFEPRDAPYQQPYSNILSPLPQPRLEITSFSPSKATNGQKIYIRLRSKFDLTVPTVYRFSVMYYQKRCEAALSKLDQSTPYFNYALEADIPPFDTTGSLESQVPLVLHMEDEYGQSISVVEVGDFTYETMDNYPVHQTKGKRKRSGSEDSTRSPAKRISQANIRGGGRLNTSTYYPAVGQLPASPPTPNLSTAPIYYEPYRQRISSSSYPQMPELTAPVPPQTRIPHTGYSPYMPISPPGRATSIAGTPIGKPVLPSSSDSTAPTLVRTPTVQQTTATPGTNSHPFNPYLYPSKAVLKIDGDLDRMADDWSREEKEVRRRLVQFRRRQTGSTITANFNAVTPEERTPHSICISCIWWAEKQDWFVTSVDTIFLLESLVAVRFTVEEKNRIRRNLEGFRPLTVSKVKADSEDFFKIIMGFPNPKPRNIEKDVKVFPWKILAHALKKIISKYSASYSSTAGPMPPSTVSYNSGSMSEAGTDTRYTISPRNRSISGAPTQYQNSSVTSPSAGPGRLSAGPQGQRTPSVSQASWHTAQHAPTPYTDNLSSYGRGASIDYAVFLTEPGLHDQSARTHHTSPHGGVEKVGRQRGNVGSHMGDYKLPGYGHRTSQG</sequence>
<dbReference type="InterPro" id="IPR055509">
    <property type="entry name" value="DUF7082"/>
</dbReference>
<evidence type="ECO:0000256" key="1">
    <source>
        <dbReference type="SAM" id="MobiDB-lite"/>
    </source>
</evidence>
<evidence type="ECO:0000313" key="3">
    <source>
        <dbReference type="EMBL" id="KAF2752894.1"/>
    </source>
</evidence>
<name>A0A6A6VT09_9PEZI</name>
<evidence type="ECO:0000313" key="4">
    <source>
        <dbReference type="Proteomes" id="UP000799437"/>
    </source>
</evidence>
<feature type="compositionally biased region" description="Polar residues" evidence="1">
    <location>
        <begin position="518"/>
        <end position="561"/>
    </location>
</feature>
<protein>
    <recommendedName>
        <fullName evidence="2">DUF7082 domain-containing protein</fullName>
    </recommendedName>
</protein>
<gene>
    <name evidence="3" type="ORF">EJ05DRAFT_236590</name>
</gene>
<dbReference type="OrthoDB" id="1751210at2759"/>
<feature type="compositionally biased region" description="Polar residues" evidence="1">
    <location>
        <begin position="571"/>
        <end position="586"/>
    </location>
</feature>
<accession>A0A6A6VT09</accession>
<feature type="region of interest" description="Disordered" evidence="1">
    <location>
        <begin position="37"/>
        <end position="59"/>
    </location>
</feature>
<dbReference type="PANTHER" id="PTHR39463:SF1">
    <property type="entry name" value="MEDUSA"/>
    <property type="match status" value="1"/>
</dbReference>
<dbReference type="PANTHER" id="PTHR39463">
    <property type="entry name" value="MEDUSA"/>
    <property type="match status" value="1"/>
</dbReference>
<keyword evidence="4" id="KW-1185">Reference proteome</keyword>
<dbReference type="Pfam" id="PF23305">
    <property type="entry name" value="DUF7082"/>
    <property type="match status" value="1"/>
</dbReference>
<organism evidence="3 4">
    <name type="scientific">Pseudovirgaria hyperparasitica</name>
    <dbReference type="NCBI Taxonomy" id="470096"/>
    <lineage>
        <taxon>Eukaryota</taxon>
        <taxon>Fungi</taxon>
        <taxon>Dikarya</taxon>
        <taxon>Ascomycota</taxon>
        <taxon>Pezizomycotina</taxon>
        <taxon>Dothideomycetes</taxon>
        <taxon>Dothideomycetes incertae sedis</taxon>
        <taxon>Acrospermales</taxon>
        <taxon>Acrospermaceae</taxon>
        <taxon>Pseudovirgaria</taxon>
    </lineage>
</organism>